<dbReference type="Gene3D" id="1.10.260.40">
    <property type="entry name" value="lambda repressor-like DNA-binding domains"/>
    <property type="match status" value="1"/>
</dbReference>
<proteinExistence type="predicted"/>
<keyword evidence="3" id="KW-1185">Reference proteome</keyword>
<comment type="caution">
    <text evidence="2">The sequence shown here is derived from an EMBL/GenBank/DDBJ whole genome shotgun (WGS) entry which is preliminary data.</text>
</comment>
<gene>
    <name evidence="2" type="ORF">IDJ77_06595</name>
</gene>
<dbReference type="InterPro" id="IPR001387">
    <property type="entry name" value="Cro/C1-type_HTH"/>
</dbReference>
<evidence type="ECO:0000313" key="2">
    <source>
        <dbReference type="EMBL" id="MBD1363472.1"/>
    </source>
</evidence>
<dbReference type="SMART" id="SM00530">
    <property type="entry name" value="HTH_XRE"/>
    <property type="match status" value="1"/>
</dbReference>
<reference evidence="2 3" key="1">
    <citation type="submission" date="2020-09" db="EMBL/GenBank/DDBJ databases">
        <title>Novel species of Mucilaginibacter isolated from a glacier on the Tibetan Plateau.</title>
        <authorList>
            <person name="Liu Q."/>
            <person name="Xin Y.-H."/>
        </authorList>
    </citation>
    <scope>NUCLEOTIDE SEQUENCE [LARGE SCALE GENOMIC DNA]</scope>
    <source>
        <strain evidence="2 3">ZT4R22</strain>
    </source>
</reference>
<evidence type="ECO:0000259" key="1">
    <source>
        <dbReference type="PROSITE" id="PS50943"/>
    </source>
</evidence>
<name>A0ABR7WPS6_9SPHI</name>
<organism evidence="2 3">
    <name type="scientific">Mucilaginibacter pankratovii</name>
    <dbReference type="NCBI Taxonomy" id="2772110"/>
    <lineage>
        <taxon>Bacteria</taxon>
        <taxon>Pseudomonadati</taxon>
        <taxon>Bacteroidota</taxon>
        <taxon>Sphingobacteriia</taxon>
        <taxon>Sphingobacteriales</taxon>
        <taxon>Sphingobacteriaceae</taxon>
        <taxon>Mucilaginibacter</taxon>
    </lineage>
</organism>
<feature type="domain" description="HTH cro/C1-type" evidence="1">
    <location>
        <begin position="12"/>
        <end position="67"/>
    </location>
</feature>
<evidence type="ECO:0000313" key="3">
    <source>
        <dbReference type="Proteomes" id="UP000606600"/>
    </source>
</evidence>
<dbReference type="Pfam" id="PF01381">
    <property type="entry name" value="HTH_3"/>
    <property type="match status" value="1"/>
</dbReference>
<sequence>MSYTTPLYPNRLRVTRENAGYTQKQLARLLGYNNSNAVCAWENEHTMPSGTNLLKLCILYRTTPMELYPEYTQQMEYILIAT</sequence>
<dbReference type="EMBL" id="JACWMY010000003">
    <property type="protein sequence ID" value="MBD1363472.1"/>
    <property type="molecule type" value="Genomic_DNA"/>
</dbReference>
<dbReference type="Proteomes" id="UP000606600">
    <property type="component" value="Unassembled WGS sequence"/>
</dbReference>
<dbReference type="PROSITE" id="PS50943">
    <property type="entry name" value="HTH_CROC1"/>
    <property type="match status" value="1"/>
</dbReference>
<dbReference type="InterPro" id="IPR010982">
    <property type="entry name" value="Lambda_DNA-bd_dom_sf"/>
</dbReference>
<dbReference type="RefSeq" id="WP_191188147.1">
    <property type="nucleotide sequence ID" value="NZ_JACWMY010000003.1"/>
</dbReference>
<accession>A0ABR7WPS6</accession>
<dbReference type="SUPFAM" id="SSF47413">
    <property type="entry name" value="lambda repressor-like DNA-binding domains"/>
    <property type="match status" value="1"/>
</dbReference>
<dbReference type="CDD" id="cd00093">
    <property type="entry name" value="HTH_XRE"/>
    <property type="match status" value="1"/>
</dbReference>
<protein>
    <submittedName>
        <fullName evidence="2">Helix-turn-helix transcriptional regulator</fullName>
    </submittedName>
</protein>